<protein>
    <submittedName>
        <fullName evidence="2">Glycosyltransferase family 92 protein</fullName>
    </submittedName>
</protein>
<dbReference type="AlphaFoldDB" id="A0A7E5A2C5"/>
<reference evidence="1" key="1">
    <citation type="journal article" date="2013" name="Genetics">
        <title>The draft genome and transcriptome of Panagrellus redivivus are shaped by the harsh demands of a free-living lifestyle.</title>
        <authorList>
            <person name="Srinivasan J."/>
            <person name="Dillman A.R."/>
            <person name="Macchietto M.G."/>
            <person name="Heikkinen L."/>
            <person name="Lakso M."/>
            <person name="Fracchia K.M."/>
            <person name="Antoshechkin I."/>
            <person name="Mortazavi A."/>
            <person name="Wong G."/>
            <person name="Sternberg P.W."/>
        </authorList>
    </citation>
    <scope>NUCLEOTIDE SEQUENCE [LARGE SCALE GENOMIC DNA]</scope>
    <source>
        <strain evidence="1">MT8872</strain>
    </source>
</reference>
<keyword evidence="1" id="KW-1185">Reference proteome</keyword>
<organism evidence="1 2">
    <name type="scientific">Panagrellus redivivus</name>
    <name type="common">Microworm</name>
    <dbReference type="NCBI Taxonomy" id="6233"/>
    <lineage>
        <taxon>Eukaryota</taxon>
        <taxon>Metazoa</taxon>
        <taxon>Ecdysozoa</taxon>
        <taxon>Nematoda</taxon>
        <taxon>Chromadorea</taxon>
        <taxon>Rhabditida</taxon>
        <taxon>Tylenchina</taxon>
        <taxon>Panagrolaimomorpha</taxon>
        <taxon>Panagrolaimoidea</taxon>
        <taxon>Panagrolaimidae</taxon>
        <taxon>Panagrellus</taxon>
    </lineage>
</organism>
<evidence type="ECO:0000313" key="1">
    <source>
        <dbReference type="Proteomes" id="UP000492821"/>
    </source>
</evidence>
<dbReference type="Proteomes" id="UP000492821">
    <property type="component" value="Unassembled WGS sequence"/>
</dbReference>
<accession>A0A7E5A2C5</accession>
<evidence type="ECO:0000313" key="2">
    <source>
        <dbReference type="WBParaSite" id="Pan_g9804.t1"/>
    </source>
</evidence>
<proteinExistence type="predicted"/>
<dbReference type="WBParaSite" id="Pan_g9804.t1">
    <property type="protein sequence ID" value="Pan_g9804.t1"/>
    <property type="gene ID" value="Pan_g9804"/>
</dbReference>
<sequence>MASLRTHLLYEAVDIAFAKTQVRFKFRYLDPRKRRFWQLTEPQHACALAISSSHGYKLVDYMLQRHATAVKVEDTVFRCGIRCKYHTVSVLTFSSKYYIRHFIELAARVCTRLQYLPNMLKDEYLSIFLSSLPSNNVCERYEYAHMNPVTHCTIFILPSMYHQALSKLDDALWESSDHHCITTSWKFSRHDGTIPFLGINGIRRPIDKNVFAFLNDQKIETLHILSASTRDCLSDPEPTIHFEIFFRHKPDMEYLKTFRCDYQIYSEYVVTMLKRYKIPNVRMNNVRLPDYVKPLDQKIYAIRKDVSMLWAQMQKYNGNVYVDCKSYQSIPNYWQAGIETVKAEMSDYHISQNASDDVILKMERSSGTKKLVVEIVFFEYDRYHARAPYPVRKRQFERYRYRPY</sequence>
<name>A0A7E5A2C5_PANRE</name>
<reference evidence="2" key="2">
    <citation type="submission" date="2020-10" db="UniProtKB">
        <authorList>
            <consortium name="WormBaseParasite"/>
        </authorList>
    </citation>
    <scope>IDENTIFICATION</scope>
</reference>